<dbReference type="Pfam" id="PF04277">
    <property type="entry name" value="OAD_gamma"/>
    <property type="match status" value="1"/>
</dbReference>
<keyword evidence="3 7" id="KW-0812">Transmembrane</keyword>
<comment type="subcellular location">
    <subcellularLocation>
        <location evidence="1">Cell membrane</location>
    </subcellularLocation>
</comment>
<evidence type="ECO:0000256" key="4">
    <source>
        <dbReference type="ARBA" id="ARBA00022989"/>
    </source>
</evidence>
<evidence type="ECO:0000313" key="9">
    <source>
        <dbReference type="Proteomes" id="UP000184171"/>
    </source>
</evidence>
<accession>A0A1M6G7L5</accession>
<dbReference type="GO" id="GO:0015081">
    <property type="term" value="F:sodium ion transmembrane transporter activity"/>
    <property type="evidence" value="ECO:0007669"/>
    <property type="project" value="InterPro"/>
</dbReference>
<evidence type="ECO:0000256" key="5">
    <source>
        <dbReference type="ARBA" id="ARBA00023136"/>
    </source>
</evidence>
<protein>
    <submittedName>
        <fullName evidence="8">Oxaloacetate decarboxylase, gamma chain</fullName>
    </submittedName>
</protein>
<gene>
    <name evidence="8" type="ORF">SAMN02745165_01441</name>
</gene>
<feature type="compositionally biased region" description="Polar residues" evidence="6">
    <location>
        <begin position="52"/>
        <end position="66"/>
    </location>
</feature>
<keyword evidence="5 7" id="KW-0472">Membrane</keyword>
<reference evidence="8 9" key="1">
    <citation type="submission" date="2016-11" db="EMBL/GenBank/DDBJ databases">
        <authorList>
            <person name="Jaros S."/>
            <person name="Januszkiewicz K."/>
            <person name="Wedrychowicz H."/>
        </authorList>
    </citation>
    <scope>NUCLEOTIDE SEQUENCE [LARGE SCALE GENOMIC DNA]</scope>
    <source>
        <strain evidence="8 9">DSM 5091</strain>
    </source>
</reference>
<dbReference type="InterPro" id="IPR005899">
    <property type="entry name" value="Na_pump_deCOase"/>
</dbReference>
<keyword evidence="9" id="KW-1185">Reference proteome</keyword>
<dbReference type="Proteomes" id="UP000184171">
    <property type="component" value="Unassembled WGS sequence"/>
</dbReference>
<dbReference type="GO" id="GO:0036376">
    <property type="term" value="P:sodium ion export across plasma membrane"/>
    <property type="evidence" value="ECO:0007669"/>
    <property type="project" value="InterPro"/>
</dbReference>
<evidence type="ECO:0000256" key="3">
    <source>
        <dbReference type="ARBA" id="ARBA00022692"/>
    </source>
</evidence>
<evidence type="ECO:0000313" key="8">
    <source>
        <dbReference type="EMBL" id="SHJ05916.1"/>
    </source>
</evidence>
<dbReference type="GO" id="GO:0005886">
    <property type="term" value="C:plasma membrane"/>
    <property type="evidence" value="ECO:0007669"/>
    <property type="project" value="UniProtKB-SubCell"/>
</dbReference>
<dbReference type="RefSeq" id="WP_072907279.1">
    <property type="nucleotide sequence ID" value="NZ_FQZT01000004.1"/>
</dbReference>
<feature type="transmembrane region" description="Helical" evidence="7">
    <location>
        <begin position="12"/>
        <end position="38"/>
    </location>
</feature>
<dbReference type="STRING" id="1122189.SAMN02745165_01441"/>
<proteinExistence type="predicted"/>
<evidence type="ECO:0000256" key="1">
    <source>
        <dbReference type="ARBA" id="ARBA00004236"/>
    </source>
</evidence>
<keyword evidence="2" id="KW-1003">Cell membrane</keyword>
<evidence type="ECO:0000256" key="2">
    <source>
        <dbReference type="ARBA" id="ARBA00022475"/>
    </source>
</evidence>
<dbReference type="AlphaFoldDB" id="A0A1M6G7L5"/>
<name>A0A1M6G7L5_MALRU</name>
<sequence>MNFSWQNVIDGNGIGITLTGMLIVFSGLLLISLFITALPRVLALGEAKKQAPVQSKTAAADTGSTEPTEDEIMAVISLVLHLETERSLGEGSKLTISRQKRGSIWASAGKMRSLSEGGSHA</sequence>
<feature type="region of interest" description="Disordered" evidence="6">
    <location>
        <begin position="46"/>
        <end position="68"/>
    </location>
</feature>
<dbReference type="EMBL" id="FQZT01000004">
    <property type="protein sequence ID" value="SHJ05916.1"/>
    <property type="molecule type" value="Genomic_DNA"/>
</dbReference>
<evidence type="ECO:0000256" key="6">
    <source>
        <dbReference type="SAM" id="MobiDB-lite"/>
    </source>
</evidence>
<organism evidence="8 9">
    <name type="scientific">Malonomonas rubra DSM 5091</name>
    <dbReference type="NCBI Taxonomy" id="1122189"/>
    <lineage>
        <taxon>Bacteria</taxon>
        <taxon>Pseudomonadati</taxon>
        <taxon>Thermodesulfobacteriota</taxon>
        <taxon>Desulfuromonadia</taxon>
        <taxon>Desulfuromonadales</taxon>
        <taxon>Geopsychrobacteraceae</taxon>
        <taxon>Malonomonas</taxon>
    </lineage>
</organism>
<evidence type="ECO:0000256" key="7">
    <source>
        <dbReference type="SAM" id="Phobius"/>
    </source>
</evidence>
<dbReference type="OrthoDB" id="5405811at2"/>
<keyword evidence="4 7" id="KW-1133">Transmembrane helix</keyword>